<dbReference type="InterPro" id="IPR046858">
    <property type="entry name" value="ChrB_N"/>
</dbReference>
<gene>
    <name evidence="3" type="ORF">ACFOZ9_13715</name>
</gene>
<name>A0ABV8XR74_9DEIO</name>
<dbReference type="RefSeq" id="WP_380040582.1">
    <property type="nucleotide sequence ID" value="NZ_JBHSEH010000020.1"/>
</dbReference>
<feature type="domain" description="ChrB N-terminal" evidence="2">
    <location>
        <begin position="19"/>
        <end position="97"/>
    </location>
</feature>
<sequence>MAWLVLLSTLPSGGSSTSRVTLWRRLRRLGAVALPGGAAVLPDLPDQRESFGWLLQEVQQAGGEGAVLHVREMEGLTDAALRERFNAARADDYAELVPLLDELRGLLASPSATARARGLLERLHRRQAELQRLDFFHSSAGVQLAQALAGVERQWRAEDPGPPVLPADPALYQGRTWSTRPQPRVDRLASGWLIRRFIDPDAVLAYTEAPGPQDVSFDREEGGFTHVGTLCTFEVLVRAFGLHDPALLALADIVHELDLHDGRQVRPEVPGVEALLRGLYAAQLPDQELERLAHPLFESLYRALNPEVSRDTTA</sequence>
<keyword evidence="4" id="KW-1185">Reference proteome</keyword>
<protein>
    <submittedName>
        <fullName evidence="3">Chromate resistance protein ChrB domain-containing protein</fullName>
    </submittedName>
</protein>
<evidence type="ECO:0000313" key="3">
    <source>
        <dbReference type="EMBL" id="MFC4427268.1"/>
    </source>
</evidence>
<feature type="domain" description="ChrB C-terminal" evidence="1">
    <location>
        <begin position="177"/>
        <end position="303"/>
    </location>
</feature>
<dbReference type="Pfam" id="PF09828">
    <property type="entry name" value="ChrB_C"/>
    <property type="match status" value="1"/>
</dbReference>
<evidence type="ECO:0000313" key="4">
    <source>
        <dbReference type="Proteomes" id="UP001595998"/>
    </source>
</evidence>
<comment type="caution">
    <text evidence="3">The sequence shown here is derived from an EMBL/GenBank/DDBJ whole genome shotgun (WGS) entry which is preliminary data.</text>
</comment>
<evidence type="ECO:0000259" key="1">
    <source>
        <dbReference type="Pfam" id="PF09828"/>
    </source>
</evidence>
<proteinExistence type="predicted"/>
<evidence type="ECO:0000259" key="2">
    <source>
        <dbReference type="Pfam" id="PF20229"/>
    </source>
</evidence>
<reference evidence="4" key="1">
    <citation type="journal article" date="2019" name="Int. J. Syst. Evol. Microbiol.">
        <title>The Global Catalogue of Microorganisms (GCM) 10K type strain sequencing project: providing services to taxonomists for standard genome sequencing and annotation.</title>
        <authorList>
            <consortium name="The Broad Institute Genomics Platform"/>
            <consortium name="The Broad Institute Genome Sequencing Center for Infectious Disease"/>
            <person name="Wu L."/>
            <person name="Ma J."/>
        </authorList>
    </citation>
    <scope>NUCLEOTIDE SEQUENCE [LARGE SCALE GENOMIC DNA]</scope>
    <source>
        <strain evidence="4">CCUG 56029</strain>
    </source>
</reference>
<dbReference type="Proteomes" id="UP001595998">
    <property type="component" value="Unassembled WGS sequence"/>
</dbReference>
<organism evidence="3 4">
    <name type="scientific">Deinococcus navajonensis</name>
    <dbReference type="NCBI Taxonomy" id="309884"/>
    <lineage>
        <taxon>Bacteria</taxon>
        <taxon>Thermotogati</taxon>
        <taxon>Deinococcota</taxon>
        <taxon>Deinococci</taxon>
        <taxon>Deinococcales</taxon>
        <taxon>Deinococcaceae</taxon>
        <taxon>Deinococcus</taxon>
    </lineage>
</organism>
<dbReference type="Pfam" id="PF20229">
    <property type="entry name" value="ChrB_N"/>
    <property type="match status" value="1"/>
</dbReference>
<accession>A0ABV8XR74</accession>
<dbReference type="InterPro" id="IPR018634">
    <property type="entry name" value="ChrB_C"/>
</dbReference>
<dbReference type="EMBL" id="JBHSEH010000020">
    <property type="protein sequence ID" value="MFC4427268.1"/>
    <property type="molecule type" value="Genomic_DNA"/>
</dbReference>